<dbReference type="FunFam" id="1.10.10.10:FF:000001">
    <property type="entry name" value="LysR family transcriptional regulator"/>
    <property type="match status" value="1"/>
</dbReference>
<dbReference type="Pfam" id="PF00126">
    <property type="entry name" value="HTH_1"/>
    <property type="match status" value="1"/>
</dbReference>
<dbReference type="Gene3D" id="3.40.190.10">
    <property type="entry name" value="Periplasmic binding protein-like II"/>
    <property type="match status" value="2"/>
</dbReference>
<dbReference type="PANTHER" id="PTHR30346:SF0">
    <property type="entry name" value="HCA OPERON TRANSCRIPTIONAL ACTIVATOR HCAR"/>
    <property type="match status" value="1"/>
</dbReference>
<keyword evidence="7" id="KW-1185">Reference proteome</keyword>
<dbReference type="PANTHER" id="PTHR30346">
    <property type="entry name" value="TRANSCRIPTIONAL DUAL REGULATOR HCAR-RELATED"/>
    <property type="match status" value="1"/>
</dbReference>
<dbReference type="SUPFAM" id="SSF46785">
    <property type="entry name" value="Winged helix' DNA-binding domain"/>
    <property type="match status" value="1"/>
</dbReference>
<keyword evidence="3" id="KW-0238">DNA-binding</keyword>
<dbReference type="Pfam" id="PF03466">
    <property type="entry name" value="LysR_substrate"/>
    <property type="match status" value="1"/>
</dbReference>
<keyword evidence="2" id="KW-0805">Transcription regulation</keyword>
<evidence type="ECO:0000313" key="7">
    <source>
        <dbReference type="Proteomes" id="UP000007947"/>
    </source>
</evidence>
<evidence type="ECO:0000256" key="3">
    <source>
        <dbReference type="ARBA" id="ARBA00023125"/>
    </source>
</evidence>
<dbReference type="SUPFAM" id="SSF53850">
    <property type="entry name" value="Periplasmic binding protein-like II"/>
    <property type="match status" value="1"/>
</dbReference>
<dbReference type="Proteomes" id="UP000007947">
    <property type="component" value="Chromosome"/>
</dbReference>
<evidence type="ECO:0000259" key="5">
    <source>
        <dbReference type="PROSITE" id="PS50931"/>
    </source>
</evidence>
<proteinExistence type="inferred from homology"/>
<accession>F5XLX8</accession>
<dbReference type="KEGG" id="mph:MLP_08430"/>
<sequence>MSRRPDVTLTQLRYFVTAAGNGSMTQAAAELHVAQSAVSASIAELERQVGTQLFIRQPGRGLILTSAGEEFVRESQALLAHLDEVLGSARGRSDQVRGHIRFACFTTLAPFVLPELLADLAEHYPGLEVEVIEAEAEGLGAALRTGRAELALGYDLGLGPDIERQLVAEVEPHVILPAGHRLASHSRIHLEDLASEPMVLLDLPHSTEYFHRLLASAGVEPTIRYRSVNYETVRGLVARGHGYSILNQRPQHDITYGGGKVEPRPIANDLPPLRVVTARLSMARPTARARAIAARARLLLQTSWT</sequence>
<keyword evidence="4" id="KW-0804">Transcription</keyword>
<dbReference type="RefSeq" id="WP_013861744.1">
    <property type="nucleotide sequence ID" value="NC_015635.1"/>
</dbReference>
<feature type="domain" description="HTH lysR-type" evidence="5">
    <location>
        <begin position="7"/>
        <end position="65"/>
    </location>
</feature>
<dbReference type="GO" id="GO:0032993">
    <property type="term" value="C:protein-DNA complex"/>
    <property type="evidence" value="ECO:0007669"/>
    <property type="project" value="TreeGrafter"/>
</dbReference>
<dbReference type="PROSITE" id="PS50931">
    <property type="entry name" value="HTH_LYSR"/>
    <property type="match status" value="1"/>
</dbReference>
<evidence type="ECO:0000256" key="4">
    <source>
        <dbReference type="ARBA" id="ARBA00023163"/>
    </source>
</evidence>
<evidence type="ECO:0000313" key="6">
    <source>
        <dbReference type="EMBL" id="BAK33857.1"/>
    </source>
</evidence>
<name>F5XLX8_MICPN</name>
<dbReference type="OrthoDB" id="3181812at2"/>
<dbReference type="AlphaFoldDB" id="F5XLX8"/>
<gene>
    <name evidence="6" type="ordered locus">MLP_08430</name>
</gene>
<dbReference type="InterPro" id="IPR000847">
    <property type="entry name" value="LysR_HTH_N"/>
</dbReference>
<dbReference type="PRINTS" id="PR00039">
    <property type="entry name" value="HTHLYSR"/>
</dbReference>
<dbReference type="GO" id="GO:0003677">
    <property type="term" value="F:DNA binding"/>
    <property type="evidence" value="ECO:0007669"/>
    <property type="project" value="UniProtKB-KW"/>
</dbReference>
<dbReference type="InterPro" id="IPR036388">
    <property type="entry name" value="WH-like_DNA-bd_sf"/>
</dbReference>
<dbReference type="HOGENOM" id="CLU_039613_6_4_11"/>
<organism evidence="6 7">
    <name type="scientific">Microlunatus phosphovorus (strain ATCC 700054 / DSM 10555 / JCM 9379 / NBRC 101784 / NCIMB 13414 / VKM Ac-1990 / NM-1)</name>
    <dbReference type="NCBI Taxonomy" id="1032480"/>
    <lineage>
        <taxon>Bacteria</taxon>
        <taxon>Bacillati</taxon>
        <taxon>Actinomycetota</taxon>
        <taxon>Actinomycetes</taxon>
        <taxon>Propionibacteriales</taxon>
        <taxon>Propionibacteriaceae</taxon>
        <taxon>Microlunatus</taxon>
    </lineage>
</organism>
<protein>
    <submittedName>
        <fullName evidence="6">LysR family transcriptional regulator</fullName>
    </submittedName>
</protein>
<dbReference type="GO" id="GO:0003700">
    <property type="term" value="F:DNA-binding transcription factor activity"/>
    <property type="evidence" value="ECO:0007669"/>
    <property type="project" value="InterPro"/>
</dbReference>
<dbReference type="EMBL" id="AP012204">
    <property type="protein sequence ID" value="BAK33857.1"/>
    <property type="molecule type" value="Genomic_DNA"/>
</dbReference>
<evidence type="ECO:0000256" key="2">
    <source>
        <dbReference type="ARBA" id="ARBA00023015"/>
    </source>
</evidence>
<dbReference type="STRING" id="1032480.MLP_08430"/>
<dbReference type="Gene3D" id="1.10.10.10">
    <property type="entry name" value="Winged helix-like DNA-binding domain superfamily/Winged helix DNA-binding domain"/>
    <property type="match status" value="1"/>
</dbReference>
<reference evidence="6 7" key="1">
    <citation type="submission" date="2011-05" db="EMBL/GenBank/DDBJ databases">
        <title>Whole genome sequence of Microlunatus phosphovorus NM-1.</title>
        <authorList>
            <person name="Hosoyama A."/>
            <person name="Sasaki K."/>
            <person name="Harada T."/>
            <person name="Igarashi R."/>
            <person name="Kawakoshi A."/>
            <person name="Sasagawa M."/>
            <person name="Fukada J."/>
            <person name="Nakamura S."/>
            <person name="Katano Y."/>
            <person name="Hanada S."/>
            <person name="Kamagata Y."/>
            <person name="Nakamura N."/>
            <person name="Yamazaki S."/>
            <person name="Fujita N."/>
        </authorList>
    </citation>
    <scope>NUCLEOTIDE SEQUENCE [LARGE SCALE GENOMIC DNA]</scope>
    <source>
        <strain evidence="7">ATCC 700054 / DSM 10555 / JCM 9379 / NBRC 101784 / NCIMB 13414 / VKM Ac-1990 / NM-1</strain>
    </source>
</reference>
<dbReference type="eggNOG" id="COG0583">
    <property type="taxonomic scope" value="Bacteria"/>
</dbReference>
<dbReference type="InterPro" id="IPR036390">
    <property type="entry name" value="WH_DNA-bd_sf"/>
</dbReference>
<comment type="similarity">
    <text evidence="1">Belongs to the LysR transcriptional regulatory family.</text>
</comment>
<dbReference type="InterPro" id="IPR005119">
    <property type="entry name" value="LysR_subst-bd"/>
</dbReference>
<evidence type="ECO:0000256" key="1">
    <source>
        <dbReference type="ARBA" id="ARBA00009437"/>
    </source>
</evidence>